<dbReference type="EMBL" id="JZSH01000006">
    <property type="protein sequence ID" value="KJF79145.1"/>
    <property type="molecule type" value="Genomic_DNA"/>
</dbReference>
<organism evidence="1 2">
    <name type="scientific">Morganella morganii</name>
    <name type="common">Proteus morganii</name>
    <dbReference type="NCBI Taxonomy" id="582"/>
    <lineage>
        <taxon>Bacteria</taxon>
        <taxon>Pseudomonadati</taxon>
        <taxon>Pseudomonadota</taxon>
        <taxon>Gammaproteobacteria</taxon>
        <taxon>Enterobacterales</taxon>
        <taxon>Morganellaceae</taxon>
        <taxon>Morganella</taxon>
    </lineage>
</organism>
<evidence type="ECO:0000313" key="1">
    <source>
        <dbReference type="EMBL" id="KJF79145.1"/>
    </source>
</evidence>
<proteinExistence type="predicted"/>
<sequence length="75" mass="8542">MPTIHCMSNSDVPKPDSYTAVNEMFIFRFFAIKRIDQNAKPECKEVRAADLRSAKLQLVRDYILSLATQIPVKAV</sequence>
<dbReference type="NCBIfam" id="NF033153">
    <property type="entry name" value="phage_ICD_like"/>
    <property type="match status" value="1"/>
</dbReference>
<protein>
    <submittedName>
        <fullName evidence="1">Uncharacterized protein</fullName>
    </submittedName>
</protein>
<dbReference type="PATRIC" id="fig|582.24.peg.436"/>
<name>A0A0D8LB14_MORMO</name>
<dbReference type="Proteomes" id="UP000032582">
    <property type="component" value="Unassembled WGS sequence"/>
</dbReference>
<evidence type="ECO:0000313" key="2">
    <source>
        <dbReference type="Proteomes" id="UP000032582"/>
    </source>
</evidence>
<accession>A0A0D8LB14</accession>
<gene>
    <name evidence="1" type="ORF">UA45_01410</name>
</gene>
<reference evidence="1 2" key="1">
    <citation type="submission" date="2015-02" db="EMBL/GenBank/DDBJ databases">
        <title>Whole genome shotgun sequencing of cultured foodborne pathogen.</title>
        <authorList>
            <person name="Timme R."/>
            <person name="Allard M.W."/>
            <person name="Strain E."/>
            <person name="Evans P.S."/>
            <person name="Brown E."/>
        </authorList>
    </citation>
    <scope>NUCLEOTIDE SEQUENCE [LARGE SCALE GENOMIC DNA]</scope>
    <source>
        <strain evidence="1 2">GCSL-TSO-24</strain>
    </source>
</reference>
<dbReference type="AlphaFoldDB" id="A0A0D8LB14"/>
<comment type="caution">
    <text evidence="1">The sequence shown here is derived from an EMBL/GenBank/DDBJ whole genome shotgun (WGS) entry which is preliminary data.</text>
</comment>